<dbReference type="GO" id="GO:0016787">
    <property type="term" value="F:hydrolase activity"/>
    <property type="evidence" value="ECO:0007669"/>
    <property type="project" value="UniProtKB-KW"/>
</dbReference>
<protein>
    <recommendedName>
        <fullName evidence="4">Arabinogalactan endo-beta-1,4-galactanase</fullName>
        <ecNumber evidence="4">3.2.1.89</ecNumber>
    </recommendedName>
</protein>
<reference evidence="6 7" key="1">
    <citation type="journal article" date="2019" name="Int. J. Syst. Evol. Microbiol.">
        <title>The Global Catalogue of Microorganisms (GCM) 10K type strain sequencing project: providing services to taxonomists for standard genome sequencing and annotation.</title>
        <authorList>
            <consortium name="The Broad Institute Genomics Platform"/>
            <consortium name="The Broad Institute Genome Sequencing Center for Infectious Disease"/>
            <person name="Wu L."/>
            <person name="Ma J."/>
        </authorList>
    </citation>
    <scope>NUCLEOTIDE SEQUENCE [LARGE SCALE GENOMIC DNA]</scope>
    <source>
        <strain evidence="6 7">JCM 13249</strain>
    </source>
</reference>
<dbReference type="InterPro" id="IPR011683">
    <property type="entry name" value="Glyco_hydro_53"/>
</dbReference>
<dbReference type="EMBL" id="BAAALS010000004">
    <property type="protein sequence ID" value="GAA1742726.1"/>
    <property type="molecule type" value="Genomic_DNA"/>
</dbReference>
<keyword evidence="3 4" id="KW-0326">Glycosidase</keyword>
<accession>A0ABN2JZK1</accession>
<dbReference type="PROSITE" id="PS51318">
    <property type="entry name" value="TAT"/>
    <property type="match status" value="1"/>
</dbReference>
<evidence type="ECO:0000256" key="2">
    <source>
        <dbReference type="ARBA" id="ARBA00022801"/>
    </source>
</evidence>
<evidence type="ECO:0000256" key="5">
    <source>
        <dbReference type="SAM" id="MobiDB-lite"/>
    </source>
</evidence>
<dbReference type="Proteomes" id="UP001500655">
    <property type="component" value="Unassembled WGS sequence"/>
</dbReference>
<comment type="caution">
    <text evidence="6">The sequence shown here is derived from an EMBL/GenBank/DDBJ whole genome shotgun (WGS) entry which is preliminary data.</text>
</comment>
<dbReference type="InterPro" id="IPR006311">
    <property type="entry name" value="TAT_signal"/>
</dbReference>
<name>A0ABN2JZK1_9ACTN</name>
<evidence type="ECO:0000313" key="7">
    <source>
        <dbReference type="Proteomes" id="UP001500655"/>
    </source>
</evidence>
<feature type="region of interest" description="Disordered" evidence="5">
    <location>
        <begin position="46"/>
        <end position="78"/>
    </location>
</feature>
<dbReference type="Gene3D" id="2.60.120.260">
    <property type="entry name" value="Galactose-binding domain-like"/>
    <property type="match status" value="1"/>
</dbReference>
<proteinExistence type="inferred from homology"/>
<feature type="compositionally biased region" description="Polar residues" evidence="5">
    <location>
        <begin position="47"/>
        <end position="72"/>
    </location>
</feature>
<dbReference type="Pfam" id="PF07745">
    <property type="entry name" value="Glyco_hydro_53"/>
    <property type="match status" value="1"/>
</dbReference>
<dbReference type="SUPFAM" id="SSF51445">
    <property type="entry name" value="(Trans)glycosidases"/>
    <property type="match status" value="1"/>
</dbReference>
<dbReference type="Gene3D" id="3.20.20.80">
    <property type="entry name" value="Glycosidases"/>
    <property type="match status" value="1"/>
</dbReference>
<feature type="signal peptide" evidence="4">
    <location>
        <begin position="1"/>
        <end position="41"/>
    </location>
</feature>
<dbReference type="PANTHER" id="PTHR34983:SF2">
    <property type="entry name" value="ENDO-BETA-1,4-GALACTANASE"/>
    <property type="match status" value="1"/>
</dbReference>
<keyword evidence="2 4" id="KW-0378">Hydrolase</keyword>
<dbReference type="InterPro" id="IPR017853">
    <property type="entry name" value="GH"/>
</dbReference>
<feature type="chain" id="PRO_5044982207" description="Arabinogalactan endo-beta-1,4-galactanase" evidence="4">
    <location>
        <begin position="42"/>
        <end position="534"/>
    </location>
</feature>
<comment type="similarity">
    <text evidence="1 4">Belongs to the glycosyl hydrolase 53 family.</text>
</comment>
<keyword evidence="7" id="KW-1185">Reference proteome</keyword>
<dbReference type="RefSeq" id="WP_344077707.1">
    <property type="nucleotide sequence ID" value="NZ_BAAALS010000004.1"/>
</dbReference>
<keyword evidence="4" id="KW-0732">Signal</keyword>
<gene>
    <name evidence="6" type="ORF">GCM10009681_11980</name>
</gene>
<dbReference type="PANTHER" id="PTHR34983">
    <property type="entry name" value="ARABINOGALACTAN ENDO-BETA-1,4-GALACTANASE A"/>
    <property type="match status" value="1"/>
</dbReference>
<organism evidence="6 7">
    <name type="scientific">Luedemannella helvata</name>
    <dbReference type="NCBI Taxonomy" id="349315"/>
    <lineage>
        <taxon>Bacteria</taxon>
        <taxon>Bacillati</taxon>
        <taxon>Actinomycetota</taxon>
        <taxon>Actinomycetes</taxon>
        <taxon>Micromonosporales</taxon>
        <taxon>Micromonosporaceae</taxon>
        <taxon>Luedemannella</taxon>
    </lineage>
</organism>
<comment type="catalytic activity">
    <reaction evidence="4">
        <text>The enzyme specifically hydrolyzes (1-&gt;4)-beta-D-galactosidic linkages in type I arabinogalactans.</text>
        <dbReference type="EC" id="3.2.1.89"/>
    </reaction>
</comment>
<evidence type="ECO:0000256" key="1">
    <source>
        <dbReference type="ARBA" id="ARBA00010687"/>
    </source>
</evidence>
<evidence type="ECO:0000256" key="4">
    <source>
        <dbReference type="RuleBase" id="RU361192"/>
    </source>
</evidence>
<evidence type="ECO:0000256" key="3">
    <source>
        <dbReference type="ARBA" id="ARBA00023295"/>
    </source>
</evidence>
<sequence length="534" mass="56596">MSHTSPPPVSRRRALPRRLIVLGATLATAAAVLVAAPFATAASTLTNPGFDSNGATQTPSGWSESGTTSASKSEAGGRSGGYQLAHWASSAYTVETFQTLTGLASGTYTMTAWTRSSGGQNASYISLRNCGGAEAFAYIPTSSSAWTQISTSVTVTSGNCTVVIRSRANANNWINVDEVTFARTGSTGGSGGGISIRGVDLSGLKKNEDKGAVYYDANGARGDAIAILRSGGANYARLKVWVNPVDGYNNKARVLTMASRIKAAGMKLLIDFHYSDSWADPGKQVKPAAWANYSFSQLRDAVYNHTYDVLSALRNQGTTADMVQVGNELNSGMLHPDGSYQNFNNLGQLLTSGINAVRAVDSGTRVMLHLAEGGNNSLFRWWFDGVIGAGVQFDVIGASYYPYWHGSLSSLQANLNDMATRYNKDVVVVETAYGFTTAQKDSHTNIFNSSLASAGGFPATPQGQVDEIRAVFNVVRNVPNGRGLGVFYWEPAWTAVAGNGWDPTNPNSGNAWENQALFDYNCRALPAVAVLGTA</sequence>
<dbReference type="EC" id="3.2.1.89" evidence="4"/>
<evidence type="ECO:0000313" key="6">
    <source>
        <dbReference type="EMBL" id="GAA1742726.1"/>
    </source>
</evidence>